<gene>
    <name evidence="2" type="ORF">LMG22037_05760</name>
</gene>
<dbReference type="Proteomes" id="UP000494249">
    <property type="component" value="Unassembled WGS sequence"/>
</dbReference>
<proteinExistence type="predicted"/>
<evidence type="ECO:0000313" key="3">
    <source>
        <dbReference type="Proteomes" id="UP000494249"/>
    </source>
</evidence>
<evidence type="ECO:0000313" key="2">
    <source>
        <dbReference type="EMBL" id="CAB3733030.1"/>
    </source>
</evidence>
<feature type="compositionally biased region" description="Low complexity" evidence="1">
    <location>
        <begin position="142"/>
        <end position="153"/>
    </location>
</feature>
<organism evidence="2 3">
    <name type="scientific">Paraburkholderia phenoliruptrix</name>
    <dbReference type="NCBI Taxonomy" id="252970"/>
    <lineage>
        <taxon>Bacteria</taxon>
        <taxon>Pseudomonadati</taxon>
        <taxon>Pseudomonadota</taxon>
        <taxon>Betaproteobacteria</taxon>
        <taxon>Burkholderiales</taxon>
        <taxon>Burkholderiaceae</taxon>
        <taxon>Paraburkholderia</taxon>
    </lineage>
</organism>
<name>A0A6J5CBN5_9BURK</name>
<dbReference type="EMBL" id="CADIKB010000046">
    <property type="protein sequence ID" value="CAB3733030.1"/>
    <property type="molecule type" value="Genomic_DNA"/>
</dbReference>
<feature type="region of interest" description="Disordered" evidence="1">
    <location>
        <begin position="137"/>
        <end position="160"/>
    </location>
</feature>
<reference evidence="2 3" key="1">
    <citation type="submission" date="2020-04" db="EMBL/GenBank/DDBJ databases">
        <authorList>
            <person name="De Canck E."/>
        </authorList>
    </citation>
    <scope>NUCLEOTIDE SEQUENCE [LARGE SCALE GENOMIC DNA]</scope>
    <source>
        <strain evidence="2 3">LMG 22037</strain>
    </source>
</reference>
<sequence length="160" mass="18152">MTGSAEQSIPEQTLDELVKERNRLNVAIRARLADPCRDLNAEELNRLRQEALVDLVPDFINEMLRYLRMHSIALVFHDGRIENGAVGYPPELALKKAVMEHGWHGFPDTFRRKLADALFANMFDVRADLDKAPMARWKTHDTPSSLSQPQTSTGEFHAGN</sequence>
<evidence type="ECO:0000256" key="1">
    <source>
        <dbReference type="SAM" id="MobiDB-lite"/>
    </source>
</evidence>
<dbReference type="RefSeq" id="WP_035482944.1">
    <property type="nucleotide sequence ID" value="NZ_CADFGL010000043.1"/>
</dbReference>
<dbReference type="AlphaFoldDB" id="A0A6J5CBN5"/>
<accession>A0A6J5CBN5</accession>
<protein>
    <submittedName>
        <fullName evidence="2">Uncharacterized protein</fullName>
    </submittedName>
</protein>